<dbReference type="InterPro" id="IPR009057">
    <property type="entry name" value="Homeodomain-like_sf"/>
</dbReference>
<evidence type="ECO:0000259" key="3">
    <source>
        <dbReference type="PROSITE" id="PS50977"/>
    </source>
</evidence>
<proteinExistence type="predicted"/>
<evidence type="ECO:0000313" key="4">
    <source>
        <dbReference type="EMBL" id="MDN5214996.1"/>
    </source>
</evidence>
<dbReference type="PANTHER" id="PTHR43479">
    <property type="entry name" value="ACREF/ENVCD OPERON REPRESSOR-RELATED"/>
    <property type="match status" value="1"/>
</dbReference>
<dbReference type="EMBL" id="JAUJEB010000005">
    <property type="protein sequence ID" value="MDN5214996.1"/>
    <property type="molecule type" value="Genomic_DNA"/>
</dbReference>
<sequence>MKTKNKIIEAAIRLYNEKGLSNVTSRHIAADINISHGNLEYHFPNKEALLLAIYQQMREEVSGFYQDQANDISNPVEYLHKILVQLEEFQSKYMFFNLDVLEISRKYDKVNVLLKDTLQIRKVQIGKLFQKFVELNYMEPEPAPGYYARLQHTIRILITFWKSQEAVLTNFDFSRKGEMVKHVWELLIPHFTGKGKAQYQSVIENSHNNHLAVKK</sequence>
<reference evidence="4" key="1">
    <citation type="submission" date="2023-06" db="EMBL/GenBank/DDBJ databases">
        <title>Genomic of Agaribacillus aureum.</title>
        <authorList>
            <person name="Wang G."/>
        </authorList>
    </citation>
    <scope>NUCLEOTIDE SEQUENCE</scope>
    <source>
        <strain evidence="4">BMA12</strain>
    </source>
</reference>
<dbReference type="PRINTS" id="PR00455">
    <property type="entry name" value="HTHTETR"/>
</dbReference>
<dbReference type="InterPro" id="IPR025722">
    <property type="entry name" value="TetR"/>
</dbReference>
<keyword evidence="1 2" id="KW-0238">DNA-binding</keyword>
<dbReference type="SUPFAM" id="SSF46689">
    <property type="entry name" value="Homeodomain-like"/>
    <property type="match status" value="1"/>
</dbReference>
<feature type="DNA-binding region" description="H-T-H motif" evidence="2">
    <location>
        <begin position="24"/>
        <end position="43"/>
    </location>
</feature>
<gene>
    <name evidence="4" type="ORF">QQ020_23145</name>
</gene>
<comment type="caution">
    <text evidence="4">The sequence shown here is derived from an EMBL/GenBank/DDBJ whole genome shotgun (WGS) entry which is preliminary data.</text>
</comment>
<organism evidence="4 5">
    <name type="scientific">Agaribacillus aureus</name>
    <dbReference type="NCBI Taxonomy" id="3051825"/>
    <lineage>
        <taxon>Bacteria</taxon>
        <taxon>Pseudomonadati</taxon>
        <taxon>Bacteroidota</taxon>
        <taxon>Cytophagia</taxon>
        <taxon>Cytophagales</taxon>
        <taxon>Splendidivirgaceae</taxon>
        <taxon>Agaribacillus</taxon>
    </lineage>
</organism>
<dbReference type="InterPro" id="IPR050624">
    <property type="entry name" value="HTH-type_Tx_Regulator"/>
</dbReference>
<accession>A0ABT8LCQ6</accession>
<evidence type="ECO:0000313" key="5">
    <source>
        <dbReference type="Proteomes" id="UP001172083"/>
    </source>
</evidence>
<keyword evidence="5" id="KW-1185">Reference proteome</keyword>
<evidence type="ECO:0000256" key="2">
    <source>
        <dbReference type="PROSITE-ProRule" id="PRU00335"/>
    </source>
</evidence>
<dbReference type="Pfam" id="PF00440">
    <property type="entry name" value="TetR_N"/>
    <property type="match status" value="1"/>
</dbReference>
<dbReference type="PROSITE" id="PS50977">
    <property type="entry name" value="HTH_TETR_2"/>
    <property type="match status" value="1"/>
</dbReference>
<name>A0ABT8LCQ6_9BACT</name>
<evidence type="ECO:0000256" key="1">
    <source>
        <dbReference type="ARBA" id="ARBA00023125"/>
    </source>
</evidence>
<dbReference type="Pfam" id="PF13972">
    <property type="entry name" value="TetR"/>
    <property type="match status" value="1"/>
</dbReference>
<feature type="domain" description="HTH tetR-type" evidence="3">
    <location>
        <begin position="1"/>
        <end position="61"/>
    </location>
</feature>
<dbReference type="InterPro" id="IPR001647">
    <property type="entry name" value="HTH_TetR"/>
</dbReference>
<protein>
    <submittedName>
        <fullName evidence="4">TetR/AcrR family transcriptional regulator</fullName>
    </submittedName>
</protein>
<dbReference type="PANTHER" id="PTHR43479:SF11">
    <property type="entry name" value="ACREF_ENVCD OPERON REPRESSOR-RELATED"/>
    <property type="match status" value="1"/>
</dbReference>
<dbReference type="RefSeq" id="WP_346760334.1">
    <property type="nucleotide sequence ID" value="NZ_JAUJEB010000005.1"/>
</dbReference>
<dbReference type="Gene3D" id="1.10.357.10">
    <property type="entry name" value="Tetracycline Repressor, domain 2"/>
    <property type="match status" value="1"/>
</dbReference>
<dbReference type="Proteomes" id="UP001172083">
    <property type="component" value="Unassembled WGS sequence"/>
</dbReference>